<keyword evidence="1" id="KW-1133">Transmembrane helix</keyword>
<evidence type="ECO:0000313" key="3">
    <source>
        <dbReference type="EMBL" id="SDM67083.1"/>
    </source>
</evidence>
<organism evidence="3 4">
    <name type="scientific">Haloarchaeobius iranensis</name>
    <dbReference type="NCBI Taxonomy" id="996166"/>
    <lineage>
        <taxon>Archaea</taxon>
        <taxon>Methanobacteriati</taxon>
        <taxon>Methanobacteriota</taxon>
        <taxon>Stenosarchaea group</taxon>
        <taxon>Halobacteria</taxon>
        <taxon>Halobacteriales</taxon>
        <taxon>Halorubellaceae</taxon>
        <taxon>Haloarchaeobius</taxon>
    </lineage>
</organism>
<dbReference type="Proteomes" id="UP000199370">
    <property type="component" value="Unassembled WGS sequence"/>
</dbReference>
<reference evidence="3 4" key="1">
    <citation type="submission" date="2016-10" db="EMBL/GenBank/DDBJ databases">
        <authorList>
            <person name="de Groot N.N."/>
        </authorList>
    </citation>
    <scope>NUCLEOTIDE SEQUENCE [LARGE SCALE GENOMIC DNA]</scope>
    <source>
        <strain evidence="4">EB21,IBRC-M 10013,KCTC 4048</strain>
    </source>
</reference>
<accession>A0A1G9V4P8</accession>
<evidence type="ECO:0000256" key="1">
    <source>
        <dbReference type="SAM" id="Phobius"/>
    </source>
</evidence>
<feature type="transmembrane region" description="Helical" evidence="1">
    <location>
        <begin position="65"/>
        <end position="86"/>
    </location>
</feature>
<dbReference type="Pfam" id="PF00892">
    <property type="entry name" value="EamA"/>
    <property type="match status" value="1"/>
</dbReference>
<keyword evidence="1" id="KW-0472">Membrane</keyword>
<sequence>MSTAPVVFALLAMLAWGVWAVLADAATQSTSPTVAMIVSYLVGTALAGAYVLTRTEPVSYTRDGVLLAVAAGVFSGVAAVAFYAGLERGSTGVVTTVSALYFVVAAALGVVLFDEPVTLQRVGGVGFAVAAVALLAN</sequence>
<dbReference type="EMBL" id="FNIA01000005">
    <property type="protein sequence ID" value="SDM67083.1"/>
    <property type="molecule type" value="Genomic_DNA"/>
</dbReference>
<name>A0A1G9V4P8_9EURY</name>
<dbReference type="InterPro" id="IPR037185">
    <property type="entry name" value="EmrE-like"/>
</dbReference>
<dbReference type="OrthoDB" id="312690at2157"/>
<proteinExistence type="predicted"/>
<dbReference type="Gene3D" id="1.10.3730.20">
    <property type="match status" value="1"/>
</dbReference>
<dbReference type="STRING" id="996166.SAMN05192554_105188"/>
<keyword evidence="1" id="KW-0812">Transmembrane</keyword>
<dbReference type="AlphaFoldDB" id="A0A1G9V4P8"/>
<dbReference type="InterPro" id="IPR000620">
    <property type="entry name" value="EamA_dom"/>
</dbReference>
<evidence type="ECO:0000313" key="4">
    <source>
        <dbReference type="Proteomes" id="UP000199370"/>
    </source>
</evidence>
<feature type="transmembrane region" description="Helical" evidence="1">
    <location>
        <begin position="92"/>
        <end position="112"/>
    </location>
</feature>
<feature type="transmembrane region" description="Helical" evidence="1">
    <location>
        <begin position="33"/>
        <end position="53"/>
    </location>
</feature>
<gene>
    <name evidence="3" type="ORF">SAMN05192554_105188</name>
</gene>
<dbReference type="RefSeq" id="WP_089732187.1">
    <property type="nucleotide sequence ID" value="NZ_FNIA01000005.1"/>
</dbReference>
<dbReference type="GO" id="GO:0016020">
    <property type="term" value="C:membrane"/>
    <property type="evidence" value="ECO:0007669"/>
    <property type="project" value="InterPro"/>
</dbReference>
<keyword evidence="4" id="KW-1185">Reference proteome</keyword>
<protein>
    <submittedName>
        <fullName evidence="3">Uncharacterized membrane protein</fullName>
    </submittedName>
</protein>
<feature type="domain" description="EamA" evidence="2">
    <location>
        <begin position="6"/>
        <end position="135"/>
    </location>
</feature>
<dbReference type="SUPFAM" id="SSF103481">
    <property type="entry name" value="Multidrug resistance efflux transporter EmrE"/>
    <property type="match status" value="1"/>
</dbReference>
<evidence type="ECO:0000259" key="2">
    <source>
        <dbReference type="Pfam" id="PF00892"/>
    </source>
</evidence>